<proteinExistence type="predicted"/>
<reference evidence="10" key="2">
    <citation type="submission" date="2015-01" db="EMBL/GenBank/DDBJ databases">
        <title>Evolutionary Origins and Diversification of the Mycorrhizal Mutualists.</title>
        <authorList>
            <consortium name="DOE Joint Genome Institute"/>
            <consortium name="Mycorrhizal Genomics Consortium"/>
            <person name="Kohler A."/>
            <person name="Kuo A."/>
            <person name="Nagy L.G."/>
            <person name="Floudas D."/>
            <person name="Copeland A."/>
            <person name="Barry K.W."/>
            <person name="Cichocki N."/>
            <person name="Veneault-Fourrey C."/>
            <person name="LaButti K."/>
            <person name="Lindquist E.A."/>
            <person name="Lipzen A."/>
            <person name="Lundell T."/>
            <person name="Morin E."/>
            <person name="Murat C."/>
            <person name="Riley R."/>
            <person name="Ohm R."/>
            <person name="Sun H."/>
            <person name="Tunlid A."/>
            <person name="Henrissat B."/>
            <person name="Grigoriev I.V."/>
            <person name="Hibbett D.S."/>
            <person name="Martin F."/>
        </authorList>
    </citation>
    <scope>NUCLEOTIDE SEQUENCE [LARGE SCALE GENOMIC DNA]</scope>
    <source>
        <strain evidence="10">MUT 4182</strain>
    </source>
</reference>
<evidence type="ECO:0000313" key="10">
    <source>
        <dbReference type="Proteomes" id="UP000054248"/>
    </source>
</evidence>
<evidence type="ECO:0000256" key="2">
    <source>
        <dbReference type="ARBA" id="ARBA00022692"/>
    </source>
</evidence>
<keyword evidence="10" id="KW-1185">Reference proteome</keyword>
<reference evidence="9 10" key="1">
    <citation type="submission" date="2014-04" db="EMBL/GenBank/DDBJ databases">
        <authorList>
            <consortium name="DOE Joint Genome Institute"/>
            <person name="Kuo A."/>
            <person name="Girlanda M."/>
            <person name="Perotto S."/>
            <person name="Kohler A."/>
            <person name="Nagy L.G."/>
            <person name="Floudas D."/>
            <person name="Copeland A."/>
            <person name="Barry K.W."/>
            <person name="Cichocki N."/>
            <person name="Veneault-Fourrey C."/>
            <person name="LaButti K."/>
            <person name="Lindquist E.A."/>
            <person name="Lipzen A."/>
            <person name="Lundell T."/>
            <person name="Morin E."/>
            <person name="Murat C."/>
            <person name="Sun H."/>
            <person name="Tunlid A."/>
            <person name="Henrissat B."/>
            <person name="Grigoriev I.V."/>
            <person name="Hibbett D.S."/>
            <person name="Martin F."/>
            <person name="Nordberg H.P."/>
            <person name="Cantor M.N."/>
            <person name="Hua S.X."/>
        </authorList>
    </citation>
    <scope>NUCLEOTIDE SEQUENCE [LARGE SCALE GENOMIC DNA]</scope>
    <source>
        <strain evidence="9 10">MUT 4182</strain>
    </source>
</reference>
<protein>
    <recommendedName>
        <fullName evidence="8">WSC domain-containing protein</fullName>
    </recommendedName>
</protein>
<dbReference type="SMART" id="SM00321">
    <property type="entry name" value="WSC"/>
    <property type="match status" value="1"/>
</dbReference>
<comment type="subcellular location">
    <subcellularLocation>
        <location evidence="1">Membrane</location>
        <topology evidence="1">Single-pass membrane protein</topology>
    </subcellularLocation>
</comment>
<keyword evidence="6" id="KW-0325">Glycoprotein</keyword>
<keyword evidence="2" id="KW-0812">Transmembrane</keyword>
<dbReference type="AlphaFoldDB" id="A0A0C3KG96"/>
<organism evidence="9 10">
    <name type="scientific">Tulasnella calospora MUT 4182</name>
    <dbReference type="NCBI Taxonomy" id="1051891"/>
    <lineage>
        <taxon>Eukaryota</taxon>
        <taxon>Fungi</taxon>
        <taxon>Dikarya</taxon>
        <taxon>Basidiomycota</taxon>
        <taxon>Agaricomycotina</taxon>
        <taxon>Agaricomycetes</taxon>
        <taxon>Cantharellales</taxon>
        <taxon>Tulasnellaceae</taxon>
        <taxon>Tulasnella</taxon>
    </lineage>
</organism>
<evidence type="ECO:0000313" key="9">
    <source>
        <dbReference type="EMBL" id="KIO20503.1"/>
    </source>
</evidence>
<dbReference type="InterPro" id="IPR051836">
    <property type="entry name" value="Kremen_rcpt"/>
</dbReference>
<evidence type="ECO:0000256" key="3">
    <source>
        <dbReference type="ARBA" id="ARBA00022729"/>
    </source>
</evidence>
<evidence type="ECO:0000256" key="7">
    <source>
        <dbReference type="SAM" id="SignalP"/>
    </source>
</evidence>
<evidence type="ECO:0000256" key="6">
    <source>
        <dbReference type="ARBA" id="ARBA00023180"/>
    </source>
</evidence>
<dbReference type="STRING" id="1051891.A0A0C3KG96"/>
<dbReference type="OrthoDB" id="3268477at2759"/>
<evidence type="ECO:0000256" key="4">
    <source>
        <dbReference type="ARBA" id="ARBA00022989"/>
    </source>
</evidence>
<sequence length="352" mass="37194">MLPFSLSSILLIISLASKVSSYLLHRYSTTISGRALPSGWSCLGCVAEPSGGARVLSTKVTASSPSMTQETCLTSCINAGYSFAGLEFGAEGWCGNNPIANLNVLSDPSCNTTCGGNSSEKCGGTYILSLFGKASQVSSTWTYVGCFSDSAQRTFPSSSSTSAAMTPRRARHLARPLASPLPASRPAWSVGAATASLAALASPKVNACPLAPDLPRSVGVPGQLQSITVLSHQLGRIWAAMRTMESPDTVICAGGACKAVMGFTGIFRLLWVAVFSPRKGCSYHYIKALRPLNAADARHELSLDDAIDILEKQLDEERSKPTRQKNAAKEQELDTQLRLRIAARDKLQGSGA</sequence>
<dbReference type="Proteomes" id="UP000054248">
    <property type="component" value="Unassembled WGS sequence"/>
</dbReference>
<dbReference type="PANTHER" id="PTHR24269:SF16">
    <property type="entry name" value="PROTEIN SLG1"/>
    <property type="match status" value="1"/>
</dbReference>
<keyword evidence="4" id="KW-1133">Transmembrane helix</keyword>
<keyword evidence="3 7" id="KW-0732">Signal</keyword>
<feature type="chain" id="PRO_5002166282" description="WSC domain-containing protein" evidence="7">
    <location>
        <begin position="22"/>
        <end position="352"/>
    </location>
</feature>
<feature type="domain" description="WSC" evidence="8">
    <location>
        <begin position="39"/>
        <end position="134"/>
    </location>
</feature>
<dbReference type="PROSITE" id="PS51212">
    <property type="entry name" value="WSC"/>
    <property type="match status" value="1"/>
</dbReference>
<feature type="signal peptide" evidence="7">
    <location>
        <begin position="1"/>
        <end position="21"/>
    </location>
</feature>
<gene>
    <name evidence="9" type="ORF">M407DRAFT_10850</name>
</gene>
<keyword evidence="5" id="KW-0472">Membrane</keyword>
<accession>A0A0C3KG96</accession>
<dbReference type="EMBL" id="KN823172">
    <property type="protein sequence ID" value="KIO20503.1"/>
    <property type="molecule type" value="Genomic_DNA"/>
</dbReference>
<evidence type="ECO:0000256" key="5">
    <source>
        <dbReference type="ARBA" id="ARBA00023136"/>
    </source>
</evidence>
<name>A0A0C3KG96_9AGAM</name>
<evidence type="ECO:0000256" key="1">
    <source>
        <dbReference type="ARBA" id="ARBA00004167"/>
    </source>
</evidence>
<evidence type="ECO:0000259" key="8">
    <source>
        <dbReference type="PROSITE" id="PS51212"/>
    </source>
</evidence>
<dbReference type="HOGENOM" id="CLU_787999_0_0_1"/>
<dbReference type="Pfam" id="PF01822">
    <property type="entry name" value="WSC"/>
    <property type="match status" value="1"/>
</dbReference>
<dbReference type="GO" id="GO:0005886">
    <property type="term" value="C:plasma membrane"/>
    <property type="evidence" value="ECO:0007669"/>
    <property type="project" value="TreeGrafter"/>
</dbReference>
<dbReference type="InterPro" id="IPR002889">
    <property type="entry name" value="WSC_carb-bd"/>
</dbReference>
<dbReference type="PANTHER" id="PTHR24269">
    <property type="entry name" value="KREMEN PROTEIN"/>
    <property type="match status" value="1"/>
</dbReference>